<protein>
    <submittedName>
        <fullName evidence="1">Uncharacterized protein</fullName>
    </submittedName>
</protein>
<name>A0A563DEQ6_9FLAO</name>
<dbReference type="Proteomes" id="UP000319499">
    <property type="component" value="Unassembled WGS sequence"/>
</dbReference>
<sequence>MKEHFENWGWFSFLKYVAEKGLIFYKNNGKSNLENIKTTKLYDVLIWASEQTDYDGIISDYYNKLSE</sequence>
<gene>
    <name evidence="1" type="ORF">ETU09_05820</name>
</gene>
<keyword evidence="2" id="KW-1185">Reference proteome</keyword>
<reference evidence="1 2" key="1">
    <citation type="submission" date="2019-02" db="EMBL/GenBank/DDBJ databases">
        <title>Apibacter muscae sp. nov.: a novel member of the house fly microbiota.</title>
        <authorList>
            <person name="Park R."/>
        </authorList>
    </citation>
    <scope>NUCLEOTIDE SEQUENCE [LARGE SCALE GENOMIC DNA]</scope>
    <source>
        <strain evidence="1 2">AL1</strain>
    </source>
</reference>
<accession>A0A563DEQ6</accession>
<comment type="caution">
    <text evidence="1">The sequence shown here is derived from an EMBL/GenBank/DDBJ whole genome shotgun (WGS) entry which is preliminary data.</text>
</comment>
<dbReference type="EMBL" id="SELH01000018">
    <property type="protein sequence ID" value="TWP28441.1"/>
    <property type="molecule type" value="Genomic_DNA"/>
</dbReference>
<dbReference type="AlphaFoldDB" id="A0A563DEQ6"/>
<evidence type="ECO:0000313" key="2">
    <source>
        <dbReference type="Proteomes" id="UP000319499"/>
    </source>
</evidence>
<proteinExistence type="predicted"/>
<organism evidence="1 2">
    <name type="scientific">Apibacter muscae</name>
    <dbReference type="NCBI Taxonomy" id="2509004"/>
    <lineage>
        <taxon>Bacteria</taxon>
        <taxon>Pseudomonadati</taxon>
        <taxon>Bacteroidota</taxon>
        <taxon>Flavobacteriia</taxon>
        <taxon>Flavobacteriales</taxon>
        <taxon>Weeksellaceae</taxon>
        <taxon>Apibacter</taxon>
    </lineage>
</organism>
<dbReference type="RefSeq" id="WP_146292491.1">
    <property type="nucleotide sequence ID" value="NZ_SELH01000018.1"/>
</dbReference>
<evidence type="ECO:0000313" key="1">
    <source>
        <dbReference type="EMBL" id="TWP28441.1"/>
    </source>
</evidence>
<dbReference type="OrthoDB" id="1453846at2"/>